<dbReference type="InterPro" id="IPR005475">
    <property type="entry name" value="Transketolase-like_Pyr-bd"/>
</dbReference>
<feature type="compositionally biased region" description="Polar residues" evidence="5">
    <location>
        <begin position="34"/>
        <end position="45"/>
    </location>
</feature>
<dbReference type="Pfam" id="PF02780">
    <property type="entry name" value="Transketolase_C"/>
    <property type="match status" value="1"/>
</dbReference>
<dbReference type="Gene3D" id="3.40.50.920">
    <property type="match status" value="1"/>
</dbReference>
<dbReference type="SUPFAM" id="SSF52518">
    <property type="entry name" value="Thiamin diphosphate-binding fold (THDP-binding)"/>
    <property type="match status" value="2"/>
</dbReference>
<protein>
    <recommendedName>
        <fullName evidence="2">3-methyl-2-oxobutanoate dehydrogenase (2-methylpropanoyl-transferring)</fullName>
        <ecNumber evidence="2">1.2.4.4</ecNumber>
    </recommendedName>
</protein>
<dbReference type="GO" id="GO:0009083">
    <property type="term" value="P:branched-chain amino acid catabolic process"/>
    <property type="evidence" value="ECO:0007669"/>
    <property type="project" value="TreeGrafter"/>
</dbReference>
<dbReference type="SMART" id="SM00861">
    <property type="entry name" value="Transket_pyr"/>
    <property type="match status" value="1"/>
</dbReference>
<comment type="catalytic activity">
    <reaction evidence="4">
        <text>N(6)-[(R)-lipoyl]-L-lysyl-[protein] + 3-methyl-2-oxobutanoate + H(+) = N(6)-[(R)-S(8)-2-methylpropanoyldihydrolipoyl]-L-lysyl-[protein] + CO2</text>
        <dbReference type="Rhea" id="RHEA:13457"/>
        <dbReference type="Rhea" id="RHEA-COMP:10474"/>
        <dbReference type="Rhea" id="RHEA-COMP:10497"/>
        <dbReference type="ChEBI" id="CHEBI:11851"/>
        <dbReference type="ChEBI" id="CHEBI:15378"/>
        <dbReference type="ChEBI" id="CHEBI:16526"/>
        <dbReference type="ChEBI" id="CHEBI:83099"/>
        <dbReference type="ChEBI" id="CHEBI:83142"/>
        <dbReference type="EC" id="1.2.4.4"/>
    </reaction>
    <physiologicalReaction direction="left-to-right" evidence="4">
        <dbReference type="Rhea" id="RHEA:13458"/>
    </physiologicalReaction>
</comment>
<dbReference type="Gene3D" id="3.40.50.970">
    <property type="match status" value="3"/>
</dbReference>
<feature type="compositionally biased region" description="Low complexity" evidence="5">
    <location>
        <begin position="21"/>
        <end position="33"/>
    </location>
</feature>
<comment type="cofactor">
    <cofactor evidence="1">
        <name>thiamine diphosphate</name>
        <dbReference type="ChEBI" id="CHEBI:58937"/>
    </cofactor>
</comment>
<feature type="domain" description="Transketolase-like pyrimidine-binding" evidence="6">
    <location>
        <begin position="104"/>
        <end position="325"/>
    </location>
</feature>
<dbReference type="SUPFAM" id="SSF52922">
    <property type="entry name" value="TK C-terminal domain-like"/>
    <property type="match status" value="1"/>
</dbReference>
<dbReference type="Pfam" id="PF02779">
    <property type="entry name" value="Transket_pyr"/>
    <property type="match status" value="1"/>
</dbReference>
<evidence type="ECO:0000256" key="3">
    <source>
        <dbReference type="ARBA" id="ARBA00023002"/>
    </source>
</evidence>
<evidence type="ECO:0000256" key="1">
    <source>
        <dbReference type="ARBA" id="ARBA00001964"/>
    </source>
</evidence>
<feature type="region of interest" description="Disordered" evidence="5">
    <location>
        <begin position="1"/>
        <end position="45"/>
    </location>
</feature>
<dbReference type="OrthoDB" id="878at2759"/>
<reference evidence="7 8" key="1">
    <citation type="journal article" date="2018" name="Front. Microbiol.">
        <title>Prospects for Fungal Bioremediation of Acidic Radioactive Waste Sites: Characterization and Genome Sequence of Rhodotorula taiwanensis MD1149.</title>
        <authorList>
            <person name="Tkavc R."/>
            <person name="Matrosova V.Y."/>
            <person name="Grichenko O.E."/>
            <person name="Gostincar C."/>
            <person name="Volpe R.P."/>
            <person name="Klimenkova P."/>
            <person name="Gaidamakova E.K."/>
            <person name="Zhou C.E."/>
            <person name="Stewart B.J."/>
            <person name="Lyman M.G."/>
            <person name="Malfatti S.A."/>
            <person name="Rubinfeld B."/>
            <person name="Courtot M."/>
            <person name="Singh J."/>
            <person name="Dalgard C.L."/>
            <person name="Hamilton T."/>
            <person name="Frey K.G."/>
            <person name="Gunde-Cimerman N."/>
            <person name="Dugan L."/>
            <person name="Daly M.J."/>
        </authorList>
    </citation>
    <scope>NUCLEOTIDE SEQUENCE [LARGE SCALE GENOMIC DNA]</scope>
    <source>
        <strain evidence="7 8">MD1149</strain>
    </source>
</reference>
<dbReference type="GO" id="GO:0003863">
    <property type="term" value="F:branched-chain 2-oxo acid dehydrogenase activity"/>
    <property type="evidence" value="ECO:0007669"/>
    <property type="project" value="UniProtKB-EC"/>
</dbReference>
<name>A0A2S5BIT7_9BASI</name>
<dbReference type="InterPro" id="IPR029061">
    <property type="entry name" value="THDP-binding"/>
</dbReference>
<keyword evidence="3" id="KW-0560">Oxidoreductase</keyword>
<dbReference type="PANTHER" id="PTHR42980:SF1">
    <property type="entry name" value="2-OXOISOVALERATE DEHYDROGENASE SUBUNIT BETA, MITOCHONDRIAL"/>
    <property type="match status" value="1"/>
</dbReference>
<evidence type="ECO:0000256" key="2">
    <source>
        <dbReference type="ARBA" id="ARBA00012277"/>
    </source>
</evidence>
<dbReference type="GO" id="GO:0007584">
    <property type="term" value="P:response to nutrient"/>
    <property type="evidence" value="ECO:0007669"/>
    <property type="project" value="TreeGrafter"/>
</dbReference>
<comment type="caution">
    <text evidence="7">The sequence shown here is derived from an EMBL/GenBank/DDBJ whole genome shotgun (WGS) entry which is preliminary data.</text>
</comment>
<dbReference type="PANTHER" id="PTHR42980">
    <property type="entry name" value="2-OXOISOVALERATE DEHYDROGENASE SUBUNIT BETA-RELATED"/>
    <property type="match status" value="1"/>
</dbReference>
<evidence type="ECO:0000313" key="7">
    <source>
        <dbReference type="EMBL" id="POY76688.1"/>
    </source>
</evidence>
<dbReference type="FunFam" id="3.40.50.920:FF:000001">
    <property type="entry name" value="Pyruvate dehydrogenase E1 beta subunit"/>
    <property type="match status" value="1"/>
</dbReference>
<organism evidence="7 8">
    <name type="scientific">Rhodotorula taiwanensis</name>
    <dbReference type="NCBI Taxonomy" id="741276"/>
    <lineage>
        <taxon>Eukaryota</taxon>
        <taxon>Fungi</taxon>
        <taxon>Dikarya</taxon>
        <taxon>Basidiomycota</taxon>
        <taxon>Pucciniomycotina</taxon>
        <taxon>Microbotryomycetes</taxon>
        <taxon>Sporidiobolales</taxon>
        <taxon>Sporidiobolaceae</taxon>
        <taxon>Rhodotorula</taxon>
    </lineage>
</organism>
<accession>A0A2S5BIT7</accession>
<sequence>MLAALRSSVSRTAPTSRQHARSLASSSRRTSPANSQTVVAQPPTVANSSLLRTDRAEALWTPGLRWQDEEQVGVGFPKGRQQDREIKETDLADVEAGGRATEKLNMYQAIRSALQIVMQKDPTSMVFGEDVSFGGVFRCTMGLADQYGSERVFNTPLTEQGIAGFGIGMAAMGHTAVAEMHRPKGGAIDLFSRWDRFADYISVSLTCGPQRLDTPLRLSISNSAKYRFRSGGMFDCGSLTFRSPCSAVGHGGLYHSQSPEAYFLQASGVKIVVPRSPIQAKGLLLGELESARTAYSQHALIRVIAAAIRDPNPVLFLEPKILYRSAIEQVPVSDYELPLGSAEVLQEGKDITIISYGPPLYTIETALHHMRHPSEDLQKLIPQDMRGLSVELIDLRTIVPYDIETVVKSVNKTGRCMIVHEAPSAGSVASELAAEIQQRCFLRLEAPVKRLTGWDTPFGLAYEKFYLPDQIRILDGIIETMRY</sequence>
<dbReference type="InterPro" id="IPR033248">
    <property type="entry name" value="Transketolase_C"/>
</dbReference>
<dbReference type="GO" id="GO:0006091">
    <property type="term" value="P:generation of precursor metabolites and energy"/>
    <property type="evidence" value="ECO:0007669"/>
    <property type="project" value="UniProtKB-ARBA"/>
</dbReference>
<dbReference type="Proteomes" id="UP000237144">
    <property type="component" value="Unassembled WGS sequence"/>
</dbReference>
<dbReference type="InterPro" id="IPR009014">
    <property type="entry name" value="Transketo_C/PFOR_II"/>
</dbReference>
<evidence type="ECO:0000259" key="6">
    <source>
        <dbReference type="SMART" id="SM00861"/>
    </source>
</evidence>
<dbReference type="AlphaFoldDB" id="A0A2S5BIT7"/>
<gene>
    <name evidence="7" type="ORF">BMF94_0280</name>
</gene>
<dbReference type="EC" id="1.2.4.4" evidence="2"/>
<proteinExistence type="predicted"/>
<evidence type="ECO:0000256" key="4">
    <source>
        <dbReference type="ARBA" id="ARBA00051764"/>
    </source>
</evidence>
<evidence type="ECO:0000313" key="8">
    <source>
        <dbReference type="Proteomes" id="UP000237144"/>
    </source>
</evidence>
<dbReference type="EMBL" id="PJQD01000002">
    <property type="protein sequence ID" value="POY76688.1"/>
    <property type="molecule type" value="Genomic_DNA"/>
</dbReference>
<dbReference type="STRING" id="741276.A0A2S5BIT7"/>
<keyword evidence="8" id="KW-1185">Reference proteome</keyword>
<evidence type="ECO:0000256" key="5">
    <source>
        <dbReference type="SAM" id="MobiDB-lite"/>
    </source>
</evidence>